<name>A0A1Y2HC20_9FUNG</name>
<dbReference type="AlphaFoldDB" id="A0A1Y2HC20"/>
<comment type="caution">
    <text evidence="1">The sequence shown here is derived from an EMBL/GenBank/DDBJ whole genome shotgun (WGS) entry which is preliminary data.</text>
</comment>
<keyword evidence="2" id="KW-1185">Reference proteome</keyword>
<protein>
    <submittedName>
        <fullName evidence="1">Uncharacterized protein</fullName>
    </submittedName>
</protein>
<evidence type="ECO:0000313" key="1">
    <source>
        <dbReference type="EMBL" id="ORZ30612.1"/>
    </source>
</evidence>
<dbReference type="EMBL" id="MCFL01000080">
    <property type="protein sequence ID" value="ORZ30612.1"/>
    <property type="molecule type" value="Genomic_DNA"/>
</dbReference>
<reference evidence="1 2" key="1">
    <citation type="submission" date="2016-07" db="EMBL/GenBank/DDBJ databases">
        <title>Pervasive Adenine N6-methylation of Active Genes in Fungi.</title>
        <authorList>
            <consortium name="DOE Joint Genome Institute"/>
            <person name="Mondo S.J."/>
            <person name="Dannebaum R.O."/>
            <person name="Kuo R.C."/>
            <person name="Labutti K."/>
            <person name="Haridas S."/>
            <person name="Kuo A."/>
            <person name="Salamov A."/>
            <person name="Ahrendt S.R."/>
            <person name="Lipzen A."/>
            <person name="Sullivan W."/>
            <person name="Andreopoulos W.B."/>
            <person name="Clum A."/>
            <person name="Lindquist E."/>
            <person name="Daum C."/>
            <person name="Ramamoorthy G.K."/>
            <person name="Gryganskyi A."/>
            <person name="Culley D."/>
            <person name="Magnuson J.K."/>
            <person name="James T.Y."/>
            <person name="O'Malley M.A."/>
            <person name="Stajich J.E."/>
            <person name="Spatafora J.W."/>
            <person name="Visel A."/>
            <person name="Grigoriev I.V."/>
        </authorList>
    </citation>
    <scope>NUCLEOTIDE SEQUENCE [LARGE SCALE GENOMIC DNA]</scope>
    <source>
        <strain evidence="1 2">PL171</strain>
    </source>
</reference>
<dbReference type="Proteomes" id="UP000193411">
    <property type="component" value="Unassembled WGS sequence"/>
</dbReference>
<accession>A0A1Y2HC20</accession>
<gene>
    <name evidence="1" type="ORF">BCR44DRAFT_275774</name>
</gene>
<organism evidence="1 2">
    <name type="scientific">Catenaria anguillulae PL171</name>
    <dbReference type="NCBI Taxonomy" id="765915"/>
    <lineage>
        <taxon>Eukaryota</taxon>
        <taxon>Fungi</taxon>
        <taxon>Fungi incertae sedis</taxon>
        <taxon>Blastocladiomycota</taxon>
        <taxon>Blastocladiomycetes</taxon>
        <taxon>Blastocladiales</taxon>
        <taxon>Catenariaceae</taxon>
        <taxon>Catenaria</taxon>
    </lineage>
</organism>
<sequence>MFATDLRRYTSNRAIQSLVLPGLAATKLTAQPSVPVTPPVTARCATSAAAGSAETDTVAAADVSTPACHPFLAFLAISVPAFTCFPAFRYLVQVCLLPYLQLPTAALQRATACARRRHPTPQPPRCAACPDQTCNLTAALSHAPIEQGVSSRSIVL</sequence>
<proteinExistence type="predicted"/>
<evidence type="ECO:0000313" key="2">
    <source>
        <dbReference type="Proteomes" id="UP000193411"/>
    </source>
</evidence>